<feature type="transmembrane region" description="Helical" evidence="1">
    <location>
        <begin position="90"/>
        <end position="109"/>
    </location>
</feature>
<name>A0A0C2JZM0_THEKT</name>
<dbReference type="AlphaFoldDB" id="A0A0C2JZM0"/>
<evidence type="ECO:0000313" key="3">
    <source>
        <dbReference type="Proteomes" id="UP000031668"/>
    </source>
</evidence>
<accession>A0A0C2JZM0</accession>
<keyword evidence="1" id="KW-1133">Transmembrane helix</keyword>
<feature type="transmembrane region" description="Helical" evidence="1">
    <location>
        <begin position="44"/>
        <end position="63"/>
    </location>
</feature>
<keyword evidence="3" id="KW-1185">Reference proteome</keyword>
<comment type="caution">
    <text evidence="2">The sequence shown here is derived from an EMBL/GenBank/DDBJ whole genome shotgun (WGS) entry which is preliminary data.</text>
</comment>
<sequence>MESYEYTRVNNFISRSNESILVERIETNPSVGSISKWFFKIFDIINLITILLLITTVMCRFVPSRITHIRGFRIGSSLATDINNSFGDTLIQICGYFLCFNILTLITMVSSEISPSK</sequence>
<keyword evidence="1" id="KW-0812">Transmembrane</keyword>
<gene>
    <name evidence="2" type="ORF">RF11_04193</name>
</gene>
<organism evidence="2 3">
    <name type="scientific">Thelohanellus kitauei</name>
    <name type="common">Myxosporean</name>
    <dbReference type="NCBI Taxonomy" id="669202"/>
    <lineage>
        <taxon>Eukaryota</taxon>
        <taxon>Metazoa</taxon>
        <taxon>Cnidaria</taxon>
        <taxon>Myxozoa</taxon>
        <taxon>Myxosporea</taxon>
        <taxon>Bivalvulida</taxon>
        <taxon>Platysporina</taxon>
        <taxon>Myxobolidae</taxon>
        <taxon>Thelohanellus</taxon>
    </lineage>
</organism>
<evidence type="ECO:0000313" key="2">
    <source>
        <dbReference type="EMBL" id="KII75103.1"/>
    </source>
</evidence>
<reference evidence="2 3" key="1">
    <citation type="journal article" date="2014" name="Genome Biol. Evol.">
        <title>The genome of the myxosporean Thelohanellus kitauei shows adaptations to nutrient acquisition within its fish host.</title>
        <authorList>
            <person name="Yang Y."/>
            <person name="Xiong J."/>
            <person name="Zhou Z."/>
            <person name="Huo F."/>
            <person name="Miao W."/>
            <person name="Ran C."/>
            <person name="Liu Y."/>
            <person name="Zhang J."/>
            <person name="Feng J."/>
            <person name="Wang M."/>
            <person name="Wang M."/>
            <person name="Wang L."/>
            <person name="Yao B."/>
        </authorList>
    </citation>
    <scope>NUCLEOTIDE SEQUENCE [LARGE SCALE GENOMIC DNA]</scope>
    <source>
        <strain evidence="2">Wuqing</strain>
    </source>
</reference>
<dbReference type="EMBL" id="JWZT01000033">
    <property type="protein sequence ID" value="KII75103.1"/>
    <property type="molecule type" value="Genomic_DNA"/>
</dbReference>
<evidence type="ECO:0000256" key="1">
    <source>
        <dbReference type="SAM" id="Phobius"/>
    </source>
</evidence>
<protein>
    <submittedName>
        <fullName evidence="2">Uncharacterized protein</fullName>
    </submittedName>
</protein>
<keyword evidence="1" id="KW-0472">Membrane</keyword>
<dbReference type="Proteomes" id="UP000031668">
    <property type="component" value="Unassembled WGS sequence"/>
</dbReference>
<proteinExistence type="predicted"/>